<dbReference type="InterPro" id="IPR011990">
    <property type="entry name" value="TPR-like_helical_dom_sf"/>
</dbReference>
<reference evidence="2 3" key="1">
    <citation type="journal article" date="2020" name="ISME J.">
        <title>Comparative genomics reveals insights into cyanobacterial evolution and habitat adaptation.</title>
        <authorList>
            <person name="Chen M.Y."/>
            <person name="Teng W.K."/>
            <person name="Zhao L."/>
            <person name="Hu C.X."/>
            <person name="Zhou Y.K."/>
            <person name="Han B.P."/>
            <person name="Song L.R."/>
            <person name="Shu W.S."/>
        </authorList>
    </citation>
    <scope>NUCLEOTIDE SEQUENCE [LARGE SCALE GENOMIC DNA]</scope>
    <source>
        <strain evidence="2 3">FACHB-1249</strain>
    </source>
</reference>
<dbReference type="EMBL" id="JACJTM010000026">
    <property type="protein sequence ID" value="MBD2686101.1"/>
    <property type="molecule type" value="Genomic_DNA"/>
</dbReference>
<evidence type="ECO:0000256" key="1">
    <source>
        <dbReference type="PROSITE-ProRule" id="PRU00339"/>
    </source>
</evidence>
<name>A0ABR8IRZ6_APHFL</name>
<gene>
    <name evidence="2" type="ORF">H6G43_12930</name>
</gene>
<feature type="repeat" description="TPR" evidence="1">
    <location>
        <begin position="7"/>
        <end position="40"/>
    </location>
</feature>
<dbReference type="PROSITE" id="PS50005">
    <property type="entry name" value="TPR"/>
    <property type="match status" value="1"/>
</dbReference>
<accession>A0ABR8IRZ6</accession>
<sequence length="52" mass="6016">MEFYLSADNYFNRGNTLCLSGDYEGGIKAYDQAIQIQPFHEVYQNRGVALFF</sequence>
<protein>
    <submittedName>
        <fullName evidence="2">Tetratricopeptide repeat protein</fullName>
    </submittedName>
</protein>
<proteinExistence type="predicted"/>
<comment type="caution">
    <text evidence="2">The sequence shown here is derived from an EMBL/GenBank/DDBJ whole genome shotgun (WGS) entry which is preliminary data.</text>
</comment>
<dbReference type="InterPro" id="IPR019734">
    <property type="entry name" value="TPR_rpt"/>
</dbReference>
<dbReference type="Pfam" id="PF00515">
    <property type="entry name" value="TPR_1"/>
    <property type="match status" value="1"/>
</dbReference>
<evidence type="ECO:0000313" key="3">
    <source>
        <dbReference type="Proteomes" id="UP000660270"/>
    </source>
</evidence>
<keyword evidence="1" id="KW-0802">TPR repeat</keyword>
<dbReference type="SUPFAM" id="SSF48452">
    <property type="entry name" value="TPR-like"/>
    <property type="match status" value="1"/>
</dbReference>
<keyword evidence="3" id="KW-1185">Reference proteome</keyword>
<dbReference type="SMART" id="SM00028">
    <property type="entry name" value="TPR"/>
    <property type="match status" value="1"/>
</dbReference>
<organism evidence="2 3">
    <name type="scientific">Aphanizomenon flos-aquae FACHB-1249</name>
    <dbReference type="NCBI Taxonomy" id="2692889"/>
    <lineage>
        <taxon>Bacteria</taxon>
        <taxon>Bacillati</taxon>
        <taxon>Cyanobacteriota</taxon>
        <taxon>Cyanophyceae</taxon>
        <taxon>Nostocales</taxon>
        <taxon>Aphanizomenonaceae</taxon>
        <taxon>Aphanizomenon</taxon>
    </lineage>
</organism>
<dbReference type="Proteomes" id="UP000660270">
    <property type="component" value="Unassembled WGS sequence"/>
</dbReference>
<evidence type="ECO:0000313" key="2">
    <source>
        <dbReference type="EMBL" id="MBD2686101.1"/>
    </source>
</evidence>
<dbReference type="Gene3D" id="1.25.40.10">
    <property type="entry name" value="Tetratricopeptide repeat domain"/>
    <property type="match status" value="1"/>
</dbReference>
<dbReference type="GeneID" id="95645594"/>
<dbReference type="RefSeq" id="WP_190386377.1">
    <property type="nucleotide sequence ID" value="NZ_JACJTM010000026.1"/>
</dbReference>